<accession>A0ACB9M3V8</accession>
<reference evidence="2" key="1">
    <citation type="journal article" date="2023" name="Front. Plant Sci.">
        <title>Chromosomal-level genome assembly of Melastoma candidum provides insights into trichome evolution.</title>
        <authorList>
            <person name="Zhong Y."/>
            <person name="Wu W."/>
            <person name="Sun C."/>
            <person name="Zou P."/>
            <person name="Liu Y."/>
            <person name="Dai S."/>
            <person name="Zhou R."/>
        </authorList>
    </citation>
    <scope>NUCLEOTIDE SEQUENCE [LARGE SCALE GENOMIC DNA]</scope>
</reference>
<proteinExistence type="predicted"/>
<gene>
    <name evidence="1" type="ORF">MLD38_032444</name>
</gene>
<dbReference type="Proteomes" id="UP001057402">
    <property type="component" value="Chromosome 10"/>
</dbReference>
<dbReference type="EMBL" id="CM042889">
    <property type="protein sequence ID" value="KAI4318775.1"/>
    <property type="molecule type" value="Genomic_DNA"/>
</dbReference>
<evidence type="ECO:0000313" key="2">
    <source>
        <dbReference type="Proteomes" id="UP001057402"/>
    </source>
</evidence>
<evidence type="ECO:0000313" key="1">
    <source>
        <dbReference type="EMBL" id="KAI4318775.1"/>
    </source>
</evidence>
<organism evidence="1 2">
    <name type="scientific">Melastoma candidum</name>
    <dbReference type="NCBI Taxonomy" id="119954"/>
    <lineage>
        <taxon>Eukaryota</taxon>
        <taxon>Viridiplantae</taxon>
        <taxon>Streptophyta</taxon>
        <taxon>Embryophyta</taxon>
        <taxon>Tracheophyta</taxon>
        <taxon>Spermatophyta</taxon>
        <taxon>Magnoliopsida</taxon>
        <taxon>eudicotyledons</taxon>
        <taxon>Gunneridae</taxon>
        <taxon>Pentapetalae</taxon>
        <taxon>rosids</taxon>
        <taxon>malvids</taxon>
        <taxon>Myrtales</taxon>
        <taxon>Melastomataceae</taxon>
        <taxon>Melastomatoideae</taxon>
        <taxon>Melastomateae</taxon>
        <taxon>Melastoma</taxon>
    </lineage>
</organism>
<sequence length="495" mass="54603">MAEEAKVVAADEEKKLPASTVAEDGHGGPENHVLLVSFSAQGHINPMLLLGKRLASKGIRITLATTEIACQRMLKSLSNEESGESIAGIGLLFFSDGLSLDYDRKANLDLFMESLGKYGPINLSNLIKDHYRDDSKRLLCIVTNPFVPWAADVAAEHGIPCALHWIQPCMLYAVYYRFFNKLNEFPTLDDLERIIDLPGLPSMSLKDLPTFILPTSPFGTFPKLFSDLFQNLQKFKWVLGNSFDHLEKDIMDSMNDLCPIKPIGPLVPPSLLGQDKELDGTVDMWKSDDSCIEWLDQQIPTSVIYVSFGSIVTLPAAQMGAIAHALTETKRPFLWVVKPPEFPTPDGAGQLPTSFLEETKDQGKVVAWSPQTRVLSHPSVGCFLTHCGWNSTLEAICSGIPLIAYPQWTDQPTNAKLIVDVFKNGVRINGKDPTAEEVKRCIEEVMEGPRAEELRKNAEGLKRAALEAVGEGGSSDGNIESLVKEMMVPDHELVK</sequence>
<keyword evidence="2" id="KW-1185">Reference proteome</keyword>
<protein>
    <submittedName>
        <fullName evidence="1">Uncharacterized protein</fullName>
    </submittedName>
</protein>
<name>A0ACB9M3V8_9MYRT</name>
<comment type="caution">
    <text evidence="1">The sequence shown here is derived from an EMBL/GenBank/DDBJ whole genome shotgun (WGS) entry which is preliminary data.</text>
</comment>